<dbReference type="InterPro" id="IPR050315">
    <property type="entry name" value="FAD-oxidoreductase_2"/>
</dbReference>
<dbReference type="GO" id="GO:0008202">
    <property type="term" value="P:steroid metabolic process"/>
    <property type="evidence" value="ECO:0007669"/>
    <property type="project" value="UniProtKB-ARBA"/>
</dbReference>
<comment type="cofactor">
    <cofactor evidence="1">
        <name>FAD</name>
        <dbReference type="ChEBI" id="CHEBI:57692"/>
    </cofactor>
</comment>
<dbReference type="PRINTS" id="PR00411">
    <property type="entry name" value="PNDRDTASEI"/>
</dbReference>
<name>A0A127F7I1_STEDE</name>
<dbReference type="SUPFAM" id="SSF56425">
    <property type="entry name" value="Succinate dehydrogenase/fumarate reductase flavoprotein, catalytic domain"/>
    <property type="match status" value="1"/>
</dbReference>
<evidence type="ECO:0000256" key="2">
    <source>
        <dbReference type="ARBA" id="ARBA00022630"/>
    </source>
</evidence>
<protein>
    <submittedName>
        <fullName evidence="6">3-ketosteroid-delta1-dehydrogenase</fullName>
        <ecNumber evidence="6">1.3.99.4</ecNumber>
    </submittedName>
</protein>
<sequence>MFDVIVVGSGGGAQLSAVRAHDLGLNVLVIEKSELYGGTSATSGGALWIPLNGQAKDDYASAYTYLKAAAGDTATDSKLRAYLESGAELIRFINEKTALRYKVSEGYADYYPEMPGAVESGRAMEPLPFDGSLLGEEFFRLRPSHPGSLLMGMSMTIPESNAMATKAPGWIGVALKILARYWLDLPWRFKTRRDRRLCLGNALIGGLRQAMLARDIPLWLECPMQSLIVENGRVQGVMAHRGGHTVMLRARRGVILAAGGFERNQQMREQYLPQPTRQEWSVTPANINTGDAIRAAQAIGAKLENMTLAWGVPSVRHPDISQGTQAIFAERGFGGLIAVNQQGRRFVNESISYDRFYEALYRDHAKTGGSIPAWLIFDAQHRKDCPLGPLLPAAVMPDSKVPKAWWGDFVFKDASLEGLARRIGVDPTGLADSVRRNNEYARTGVDQDFHRGESAFDRYWALRNAKPNPCLVKIEKPPFYAVKIQPGDTGTKGGPAITDDGQVIAETGEPIPGLYCIGNNAAAPLGRAYGGAGGTLGPSLVFGFRAVNHLARTTTP</sequence>
<evidence type="ECO:0000259" key="5">
    <source>
        <dbReference type="Pfam" id="PF00890"/>
    </source>
</evidence>
<dbReference type="PANTHER" id="PTHR43400">
    <property type="entry name" value="FUMARATE REDUCTASE"/>
    <property type="match status" value="1"/>
</dbReference>
<keyword evidence="4 6" id="KW-0560">Oxidoreductase</keyword>
<dbReference type="Pfam" id="PF00890">
    <property type="entry name" value="FAD_binding_2"/>
    <property type="match status" value="1"/>
</dbReference>
<keyword evidence="2" id="KW-0285">Flavoprotein</keyword>
<proteinExistence type="predicted"/>
<dbReference type="EMBL" id="CP011971">
    <property type="protein sequence ID" value="AMN45555.1"/>
    <property type="molecule type" value="Genomic_DNA"/>
</dbReference>
<accession>A0A127F7I1</accession>
<dbReference type="Gene3D" id="3.50.50.60">
    <property type="entry name" value="FAD/NAD(P)-binding domain"/>
    <property type="match status" value="2"/>
</dbReference>
<dbReference type="STRING" id="465721.ACG33_00240"/>
<dbReference type="PANTHER" id="PTHR43400:SF10">
    <property type="entry name" value="3-OXOSTEROID 1-DEHYDROGENASE"/>
    <property type="match status" value="1"/>
</dbReference>
<dbReference type="AlphaFoldDB" id="A0A127F7I1"/>
<dbReference type="GO" id="GO:0047571">
    <property type="term" value="F:3-oxosteroid 1-dehydrogenase activity"/>
    <property type="evidence" value="ECO:0007669"/>
    <property type="project" value="UniProtKB-EC"/>
</dbReference>
<keyword evidence="3" id="KW-0274">FAD</keyword>
<dbReference type="InterPro" id="IPR036188">
    <property type="entry name" value="FAD/NAD-bd_sf"/>
</dbReference>
<feature type="domain" description="FAD-dependent oxidoreductase 2 FAD-binding" evidence="5">
    <location>
        <begin position="3"/>
        <end position="536"/>
    </location>
</feature>
<evidence type="ECO:0000313" key="6">
    <source>
        <dbReference type="EMBL" id="AMN45555.1"/>
    </source>
</evidence>
<dbReference type="PATRIC" id="fig|465721.4.peg.53"/>
<dbReference type="InterPro" id="IPR003953">
    <property type="entry name" value="FAD-dep_OxRdtase_2_FAD-bd"/>
</dbReference>
<dbReference type="KEGG" id="sdf:ACG33_00240"/>
<organism evidence="6 7">
    <name type="scientific">Steroidobacter denitrificans</name>
    <dbReference type="NCBI Taxonomy" id="465721"/>
    <lineage>
        <taxon>Bacteria</taxon>
        <taxon>Pseudomonadati</taxon>
        <taxon>Pseudomonadota</taxon>
        <taxon>Gammaproteobacteria</taxon>
        <taxon>Steroidobacterales</taxon>
        <taxon>Steroidobacteraceae</taxon>
        <taxon>Steroidobacter</taxon>
    </lineage>
</organism>
<gene>
    <name evidence="6" type="ORF">ACG33_00240</name>
</gene>
<dbReference type="BioCyc" id="MetaCyc:MONOMER-21237"/>
<dbReference type="OrthoDB" id="9813348at2"/>
<keyword evidence="7" id="KW-1185">Reference proteome</keyword>
<evidence type="ECO:0000256" key="1">
    <source>
        <dbReference type="ARBA" id="ARBA00001974"/>
    </source>
</evidence>
<dbReference type="EC" id="1.3.99.4" evidence="6"/>
<evidence type="ECO:0000256" key="3">
    <source>
        <dbReference type="ARBA" id="ARBA00022827"/>
    </source>
</evidence>
<evidence type="ECO:0000256" key="4">
    <source>
        <dbReference type="ARBA" id="ARBA00023002"/>
    </source>
</evidence>
<dbReference type="Proteomes" id="UP000070250">
    <property type="component" value="Chromosome"/>
</dbReference>
<dbReference type="SUPFAM" id="SSF51905">
    <property type="entry name" value="FAD/NAD(P)-binding domain"/>
    <property type="match status" value="1"/>
</dbReference>
<dbReference type="InterPro" id="IPR027477">
    <property type="entry name" value="Succ_DH/fumarate_Rdtase_cat_sf"/>
</dbReference>
<reference evidence="6 7" key="1">
    <citation type="submission" date="2015-06" db="EMBL/GenBank/DDBJ databases">
        <title>A Comprehensive Approach to Explore the Metabolic and Phylogenetic Diversity of Bacterial Steroid Degradation in the Environment: Testosterone as an Example.</title>
        <authorList>
            <person name="Yang F.-C."/>
            <person name="Chen Y.-L."/>
            <person name="Yu C.-P."/>
            <person name="Tang S.-L."/>
            <person name="Wang P.-H."/>
            <person name="Ismail W."/>
            <person name="Wang C.-H."/>
            <person name="Yang C.-Y."/>
            <person name="Chiang Y.-R."/>
        </authorList>
    </citation>
    <scope>NUCLEOTIDE SEQUENCE [LARGE SCALE GENOMIC DNA]</scope>
    <source>
        <strain evidence="6 7">DSM 18526</strain>
    </source>
</reference>
<evidence type="ECO:0000313" key="7">
    <source>
        <dbReference type="Proteomes" id="UP000070250"/>
    </source>
</evidence>